<dbReference type="EMBL" id="LYMM01000084">
    <property type="protein sequence ID" value="PNU02197.1"/>
    <property type="molecule type" value="Genomic_DNA"/>
</dbReference>
<evidence type="ECO:0000259" key="3">
    <source>
        <dbReference type="PROSITE" id="PS51384"/>
    </source>
</evidence>
<proteinExistence type="inferred from homology"/>
<gene>
    <name evidence="4" type="ORF">A8V01_10005</name>
</gene>
<sequence length="283" mass="31460">MTESTTAPVSPASRPSSALRGEDHDKGLHDVLAVVETIERPGFSVQRIGVRLQGSTQDPNWCVPNVAFRLHFRHEGEEISRIYTVRDSDGAGRFRFDVVLHEGTSPMMQWVAGVKVGDSFALTGPRPHMSLPETGGRKMALFLDETAIPALYSLLQRWPDGVTGEGWVVTRDPVAFAELPRIDGLHLAHLYPVEGEDMLLRYARELPDAPDRVVWAAGERREMRAIRQHFTTLGVSKKDVAITGYWGRGLSNTQIDERRKADYEAVLARGGTLSDYDDLAVEV</sequence>
<dbReference type="SUPFAM" id="SSF63380">
    <property type="entry name" value="Riboflavin synthase domain-like"/>
    <property type="match status" value="1"/>
</dbReference>
<protein>
    <submittedName>
        <fullName evidence="4">NADPH-dependent ferric siderophore reductase</fullName>
    </submittedName>
</protein>
<dbReference type="InterPro" id="IPR013113">
    <property type="entry name" value="SIP_FAD-bd"/>
</dbReference>
<dbReference type="PANTHER" id="PTHR30157">
    <property type="entry name" value="FERRIC REDUCTASE, NADPH-DEPENDENT"/>
    <property type="match status" value="1"/>
</dbReference>
<dbReference type="OrthoDB" id="9814826at2"/>
<reference evidence="4 5" key="1">
    <citation type="submission" date="2016-05" db="EMBL/GenBank/DDBJ databases">
        <title>Complete genome sequence of Novosphingobium guangzhouense SA925(T).</title>
        <authorList>
            <person name="Sha S."/>
        </authorList>
    </citation>
    <scope>NUCLEOTIDE SEQUENCE [LARGE SCALE GENOMIC DNA]</scope>
    <source>
        <strain evidence="4 5">SA925</strain>
    </source>
</reference>
<dbReference type="GO" id="GO:0016491">
    <property type="term" value="F:oxidoreductase activity"/>
    <property type="evidence" value="ECO:0007669"/>
    <property type="project" value="InterPro"/>
</dbReference>
<dbReference type="Proteomes" id="UP000236327">
    <property type="component" value="Unassembled WGS sequence"/>
</dbReference>
<dbReference type="PROSITE" id="PS51384">
    <property type="entry name" value="FAD_FR"/>
    <property type="match status" value="1"/>
</dbReference>
<dbReference type="Pfam" id="PF04954">
    <property type="entry name" value="SIP"/>
    <property type="match status" value="1"/>
</dbReference>
<dbReference type="InterPro" id="IPR039261">
    <property type="entry name" value="FNR_nucleotide-bd"/>
</dbReference>
<evidence type="ECO:0000313" key="4">
    <source>
        <dbReference type="EMBL" id="PNU02197.1"/>
    </source>
</evidence>
<dbReference type="InterPro" id="IPR017927">
    <property type="entry name" value="FAD-bd_FR_type"/>
</dbReference>
<organism evidence="4 5">
    <name type="scientific">Novosphingobium guangzhouense</name>
    <dbReference type="NCBI Taxonomy" id="1850347"/>
    <lineage>
        <taxon>Bacteria</taxon>
        <taxon>Pseudomonadati</taxon>
        <taxon>Pseudomonadota</taxon>
        <taxon>Alphaproteobacteria</taxon>
        <taxon>Sphingomonadales</taxon>
        <taxon>Sphingomonadaceae</taxon>
        <taxon>Novosphingobium</taxon>
    </lineage>
</organism>
<comment type="caution">
    <text evidence="4">The sequence shown here is derived from an EMBL/GenBank/DDBJ whole genome shotgun (WGS) entry which is preliminary data.</text>
</comment>
<dbReference type="InterPro" id="IPR017938">
    <property type="entry name" value="Riboflavin_synthase-like_b-brl"/>
</dbReference>
<dbReference type="Pfam" id="PF08021">
    <property type="entry name" value="FAD_binding_9"/>
    <property type="match status" value="1"/>
</dbReference>
<feature type="region of interest" description="Disordered" evidence="2">
    <location>
        <begin position="1"/>
        <end position="23"/>
    </location>
</feature>
<evidence type="ECO:0000313" key="5">
    <source>
        <dbReference type="Proteomes" id="UP000236327"/>
    </source>
</evidence>
<accession>A0A2K2FTS4</accession>
<dbReference type="AlphaFoldDB" id="A0A2K2FTS4"/>
<evidence type="ECO:0000256" key="1">
    <source>
        <dbReference type="ARBA" id="ARBA00035644"/>
    </source>
</evidence>
<dbReference type="Gene3D" id="3.40.50.80">
    <property type="entry name" value="Nucleotide-binding domain of ferredoxin-NADP reductase (FNR) module"/>
    <property type="match status" value="1"/>
</dbReference>
<dbReference type="RefSeq" id="WP_103098975.1">
    <property type="nucleotide sequence ID" value="NZ_LYMM01000084.1"/>
</dbReference>
<dbReference type="InterPro" id="IPR007037">
    <property type="entry name" value="SIP_rossman_dom"/>
</dbReference>
<dbReference type="CDD" id="cd06193">
    <property type="entry name" value="siderophore_interacting"/>
    <property type="match status" value="1"/>
</dbReference>
<keyword evidence="5" id="KW-1185">Reference proteome</keyword>
<feature type="compositionally biased region" description="Low complexity" evidence="2">
    <location>
        <begin position="1"/>
        <end position="18"/>
    </location>
</feature>
<dbReference type="PANTHER" id="PTHR30157:SF0">
    <property type="entry name" value="NADPH-DEPENDENT FERRIC-CHELATE REDUCTASE"/>
    <property type="match status" value="1"/>
</dbReference>
<comment type="similarity">
    <text evidence="1">Belongs to the SIP oxidoreductase family.</text>
</comment>
<dbReference type="InterPro" id="IPR039374">
    <property type="entry name" value="SIP_fam"/>
</dbReference>
<dbReference type="Gene3D" id="2.40.30.10">
    <property type="entry name" value="Translation factors"/>
    <property type="match status" value="1"/>
</dbReference>
<feature type="domain" description="FAD-binding FR-type" evidence="3">
    <location>
        <begin position="28"/>
        <end position="132"/>
    </location>
</feature>
<evidence type="ECO:0000256" key="2">
    <source>
        <dbReference type="SAM" id="MobiDB-lite"/>
    </source>
</evidence>
<name>A0A2K2FTS4_9SPHN</name>